<proteinExistence type="inferred from homology"/>
<feature type="compositionally biased region" description="Basic and acidic residues" evidence="6">
    <location>
        <begin position="61"/>
        <end position="70"/>
    </location>
</feature>
<dbReference type="Proteomes" id="UP001501295">
    <property type="component" value="Unassembled WGS sequence"/>
</dbReference>
<dbReference type="Gene3D" id="1.10.10.10">
    <property type="entry name" value="Winged helix-like DNA-binding domain superfamily/Winged helix DNA-binding domain"/>
    <property type="match status" value="2"/>
</dbReference>
<evidence type="ECO:0000259" key="8">
    <source>
        <dbReference type="Pfam" id="PF21981"/>
    </source>
</evidence>
<dbReference type="InterPro" id="IPR036388">
    <property type="entry name" value="WH-like_DNA-bd_sf"/>
</dbReference>
<evidence type="ECO:0000259" key="7">
    <source>
        <dbReference type="Pfam" id="PF02631"/>
    </source>
</evidence>
<dbReference type="InterPro" id="IPR053924">
    <property type="entry name" value="RecX_HTH_2nd"/>
</dbReference>
<evidence type="ECO:0000256" key="2">
    <source>
        <dbReference type="ARBA" id="ARBA00009695"/>
    </source>
</evidence>
<feature type="domain" description="RecX second three-helical" evidence="7">
    <location>
        <begin position="176"/>
        <end position="217"/>
    </location>
</feature>
<dbReference type="EMBL" id="BAABLM010000002">
    <property type="protein sequence ID" value="GAA4669220.1"/>
    <property type="molecule type" value="Genomic_DNA"/>
</dbReference>
<reference evidence="10" key="1">
    <citation type="journal article" date="2019" name="Int. J. Syst. Evol. Microbiol.">
        <title>The Global Catalogue of Microorganisms (GCM) 10K type strain sequencing project: providing services to taxonomists for standard genome sequencing and annotation.</title>
        <authorList>
            <consortium name="The Broad Institute Genomics Platform"/>
            <consortium name="The Broad Institute Genome Sequencing Center for Infectious Disease"/>
            <person name="Wu L."/>
            <person name="Ma J."/>
        </authorList>
    </citation>
    <scope>NUCLEOTIDE SEQUENCE [LARGE SCALE GENOMIC DNA]</scope>
    <source>
        <strain evidence="10">JCM 18956</strain>
    </source>
</reference>
<feature type="region of interest" description="Disordered" evidence="6">
    <location>
        <begin position="1"/>
        <end position="122"/>
    </location>
</feature>
<evidence type="ECO:0000256" key="5">
    <source>
        <dbReference type="HAMAP-Rule" id="MF_01114"/>
    </source>
</evidence>
<organism evidence="9 10">
    <name type="scientific">Frondihabitans cladoniiphilus</name>
    <dbReference type="NCBI Taxonomy" id="715785"/>
    <lineage>
        <taxon>Bacteria</taxon>
        <taxon>Bacillati</taxon>
        <taxon>Actinomycetota</taxon>
        <taxon>Actinomycetes</taxon>
        <taxon>Micrococcales</taxon>
        <taxon>Microbacteriaceae</taxon>
        <taxon>Frondihabitans</taxon>
    </lineage>
</organism>
<dbReference type="RefSeq" id="WP_345374034.1">
    <property type="nucleotide sequence ID" value="NZ_BAABLM010000002.1"/>
</dbReference>
<dbReference type="HAMAP" id="MF_01114">
    <property type="entry name" value="RecX"/>
    <property type="match status" value="1"/>
</dbReference>
<accession>A0ABP8VQT3</accession>
<dbReference type="InterPro" id="IPR053925">
    <property type="entry name" value="RecX_HTH_3rd"/>
</dbReference>
<feature type="domain" description="RecX third three-helical" evidence="8">
    <location>
        <begin position="223"/>
        <end position="268"/>
    </location>
</feature>
<dbReference type="PANTHER" id="PTHR33602:SF1">
    <property type="entry name" value="REGULATORY PROTEIN RECX FAMILY PROTEIN"/>
    <property type="match status" value="1"/>
</dbReference>
<keyword evidence="4 5" id="KW-0963">Cytoplasm</keyword>
<comment type="function">
    <text evidence="5">Modulates RecA activity.</text>
</comment>
<feature type="compositionally biased region" description="Low complexity" evidence="6">
    <location>
        <begin position="84"/>
        <end position="93"/>
    </location>
</feature>
<dbReference type="InterPro" id="IPR003783">
    <property type="entry name" value="Regulatory_RecX"/>
</dbReference>
<gene>
    <name evidence="5" type="primary">recX</name>
    <name evidence="9" type="ORF">GCM10025780_10380</name>
</gene>
<comment type="subcellular location">
    <subcellularLocation>
        <location evidence="1 5">Cytoplasm</location>
    </subcellularLocation>
</comment>
<evidence type="ECO:0000256" key="3">
    <source>
        <dbReference type="ARBA" id="ARBA00018111"/>
    </source>
</evidence>
<sequence length="288" mass="30829">MSSDDDRLAPVTPLFGQRHREEPAADSRSGSSLTHPAGSGRGESSSAQASGGWAEAGPGPDETRDAEASPHGENGPTEAGEASPARPALRALPTYAEFAARSEPVLADEHNSDAAAEEPAETLEAARVRAENISMHALSRRGVSSHEMTNILRSRDLPDEVVESEIARLEGVGLLDDAELAENLVRSKQERKGLGKSAISNELRQRGVAQEAIEAAIADIDDDDEQARCDEWAAKRVGQLRGLDHATAERRLNGYLMRRGYRSEVIRRSIEKALPRGGGNGGGGVRFR</sequence>
<dbReference type="PANTHER" id="PTHR33602">
    <property type="entry name" value="REGULATORY PROTEIN RECX FAMILY PROTEIN"/>
    <property type="match status" value="1"/>
</dbReference>
<evidence type="ECO:0000313" key="10">
    <source>
        <dbReference type="Proteomes" id="UP001501295"/>
    </source>
</evidence>
<keyword evidence="10" id="KW-1185">Reference proteome</keyword>
<evidence type="ECO:0000256" key="4">
    <source>
        <dbReference type="ARBA" id="ARBA00022490"/>
    </source>
</evidence>
<comment type="similarity">
    <text evidence="2 5">Belongs to the RecX family.</text>
</comment>
<dbReference type="Pfam" id="PF21981">
    <property type="entry name" value="RecX_HTH3"/>
    <property type="match status" value="1"/>
</dbReference>
<dbReference type="Pfam" id="PF02631">
    <property type="entry name" value="RecX_HTH2"/>
    <property type="match status" value="1"/>
</dbReference>
<evidence type="ECO:0000256" key="1">
    <source>
        <dbReference type="ARBA" id="ARBA00004496"/>
    </source>
</evidence>
<evidence type="ECO:0000313" key="9">
    <source>
        <dbReference type="EMBL" id="GAA4669220.1"/>
    </source>
</evidence>
<comment type="caution">
    <text evidence="9">The sequence shown here is derived from an EMBL/GenBank/DDBJ whole genome shotgun (WGS) entry which is preliminary data.</text>
</comment>
<name>A0ABP8VQT3_9MICO</name>
<protein>
    <recommendedName>
        <fullName evidence="3 5">Regulatory protein RecX</fullName>
    </recommendedName>
</protein>
<evidence type="ECO:0000256" key="6">
    <source>
        <dbReference type="SAM" id="MobiDB-lite"/>
    </source>
</evidence>